<proteinExistence type="predicted"/>
<evidence type="ECO:0000313" key="2">
    <source>
        <dbReference type="EMBL" id="CAB4951623.1"/>
    </source>
</evidence>
<name>A0A6J7K9J2_9ZZZZ</name>
<dbReference type="Pfam" id="PF03401">
    <property type="entry name" value="TctC"/>
    <property type="match status" value="1"/>
</dbReference>
<dbReference type="InterPro" id="IPR042100">
    <property type="entry name" value="Bug_dom1"/>
</dbReference>
<dbReference type="Gene3D" id="3.40.190.10">
    <property type="entry name" value="Periplasmic binding protein-like II"/>
    <property type="match status" value="1"/>
</dbReference>
<accession>A0A6J7K9J2</accession>
<protein>
    <submittedName>
        <fullName evidence="2">Unannotated protein</fullName>
    </submittedName>
</protein>
<sequence length="373" mass="38848">MLKKKLAGALVASMALAMVVTVAPTATAAVKAANVAHAGDDCVKAGRVAKGRGVEGSDLTCLVVTTGSLKGKLKWWYKEVTPLTKLEWVASSGVGGGYGTTAIAFADAMKAEGMLSEYTVSYKTGGSGVVGLGYFLDQKGKDFAFITGFAMVAGVATNKSKLNQADAKAVSGLMREWEAIVVPTSSKYKTINQLLDDIKANPKLPIAGGSKGTVDHVFMGLLLGKVGGKATEMNYVPYAGGGEVTTSVLSGQTVAGVSGTSEFASYVKAGKLRVLALSSTSKLKSIKGSTLISQGINFTFGNWRGVLAPSSLTEAERVNWLKVVDVTRAGDAWKATLVAKDWQNQTDYGKDFESFLAAQKTDITATLVSLGLA</sequence>
<dbReference type="PANTHER" id="PTHR42928">
    <property type="entry name" value="TRICARBOXYLATE-BINDING PROTEIN"/>
    <property type="match status" value="1"/>
</dbReference>
<dbReference type="InterPro" id="IPR005064">
    <property type="entry name" value="BUG"/>
</dbReference>
<dbReference type="Gene3D" id="3.40.190.150">
    <property type="entry name" value="Bordetella uptake gene, domain 1"/>
    <property type="match status" value="1"/>
</dbReference>
<evidence type="ECO:0000313" key="1">
    <source>
        <dbReference type="EMBL" id="CAB4775939.1"/>
    </source>
</evidence>
<dbReference type="PANTHER" id="PTHR42928:SF3">
    <property type="entry name" value="UPF0065 PROTEIN YFLP"/>
    <property type="match status" value="1"/>
</dbReference>
<dbReference type="AlphaFoldDB" id="A0A6J7K9J2"/>
<dbReference type="EMBL" id="CAEZZY010000033">
    <property type="protein sequence ID" value="CAB4775939.1"/>
    <property type="molecule type" value="Genomic_DNA"/>
</dbReference>
<dbReference type="SUPFAM" id="SSF53850">
    <property type="entry name" value="Periplasmic binding protein-like II"/>
    <property type="match status" value="1"/>
</dbReference>
<dbReference type="EMBL" id="CAFBNK010000112">
    <property type="protein sequence ID" value="CAB4951623.1"/>
    <property type="molecule type" value="Genomic_DNA"/>
</dbReference>
<reference evidence="2" key="1">
    <citation type="submission" date="2020-05" db="EMBL/GenBank/DDBJ databases">
        <authorList>
            <person name="Chiriac C."/>
            <person name="Salcher M."/>
            <person name="Ghai R."/>
            <person name="Kavagutti S V."/>
        </authorList>
    </citation>
    <scope>NUCLEOTIDE SEQUENCE</scope>
</reference>
<gene>
    <name evidence="1" type="ORF">UFOPK2928_00444</name>
    <name evidence="2" type="ORF">UFOPK3786_00633</name>
</gene>
<organism evidence="2">
    <name type="scientific">freshwater metagenome</name>
    <dbReference type="NCBI Taxonomy" id="449393"/>
    <lineage>
        <taxon>unclassified sequences</taxon>
        <taxon>metagenomes</taxon>
        <taxon>ecological metagenomes</taxon>
    </lineage>
</organism>